<dbReference type="GO" id="GO:0006811">
    <property type="term" value="P:monoatomic ion transport"/>
    <property type="evidence" value="ECO:0007669"/>
    <property type="project" value="UniProtKB-KW"/>
</dbReference>
<dbReference type="Pfam" id="PF22461">
    <property type="entry name" value="SLBB_2"/>
    <property type="match status" value="1"/>
</dbReference>
<dbReference type="OrthoDB" id="7198507at2"/>
<protein>
    <submittedName>
        <fullName evidence="17">Sugar ABC transporter substrate-binding protein</fullName>
    </submittedName>
</protein>
<comment type="caution">
    <text evidence="17">The sequence shown here is derived from an EMBL/GenBank/DDBJ whole genome shotgun (WGS) entry which is preliminary data.</text>
</comment>
<evidence type="ECO:0000256" key="3">
    <source>
        <dbReference type="ARBA" id="ARBA00022448"/>
    </source>
</evidence>
<name>A0A2U2C8Y7_9RHOB</name>
<evidence type="ECO:0000259" key="16">
    <source>
        <dbReference type="Pfam" id="PF22461"/>
    </source>
</evidence>
<evidence type="ECO:0000256" key="12">
    <source>
        <dbReference type="ARBA" id="ARBA00023139"/>
    </source>
</evidence>
<sequence>MPRPGPNSNEIFSGSVLREGNAYVVAVGDRVNRALDTPMAMGFSSSLRNAALLGGDTIRTGDTVAVTVYENVPEGLLTSSETPGAQLTELQVDSEGFIYVPFAGRVRAAGSSPENLRATIANQLDQQTPDPQVYVSRTGGDGASVSVVGAVGAQGVYPITRPNRRLTAMLATAGGVDIPTQTAMITVSRGSITDRIWLDDLFDHPELDIAMRGGDRIYVEADQRRYTVLGATGDQALITFDRRELTAIEALAQVGGLDPTRADPTGVFVFRDEPVEVAQRILNQTGLVGDQRFVYVLDLTAPNGMFMARDFQIRDGDTIYVTEASSVAWNRQISVISGALSATGSASATLTRIRAAGE</sequence>
<evidence type="ECO:0000256" key="7">
    <source>
        <dbReference type="ARBA" id="ARBA00022729"/>
    </source>
</evidence>
<evidence type="ECO:0000256" key="4">
    <source>
        <dbReference type="ARBA" id="ARBA00022452"/>
    </source>
</evidence>
<dbReference type="GO" id="GO:0009279">
    <property type="term" value="C:cell outer membrane"/>
    <property type="evidence" value="ECO:0007669"/>
    <property type="project" value="UniProtKB-SubCell"/>
</dbReference>
<dbReference type="InterPro" id="IPR003715">
    <property type="entry name" value="Poly_export_N"/>
</dbReference>
<dbReference type="InterPro" id="IPR054765">
    <property type="entry name" value="SLBB_dom"/>
</dbReference>
<dbReference type="GO" id="GO:0015288">
    <property type="term" value="F:porin activity"/>
    <property type="evidence" value="ECO:0007669"/>
    <property type="project" value="UniProtKB-KW"/>
</dbReference>
<dbReference type="PANTHER" id="PTHR33619:SF3">
    <property type="entry name" value="POLYSACCHARIDE EXPORT PROTEIN GFCE-RELATED"/>
    <property type="match status" value="1"/>
</dbReference>
<reference evidence="17 18" key="1">
    <citation type="submission" date="2018-05" db="EMBL/GenBank/DDBJ databases">
        <title>Pararhodobacter marina sp. nov., isolated from deep-sea water of the Indian Ocean.</title>
        <authorList>
            <person name="Lai Q.Sr."/>
            <person name="Liu X."/>
            <person name="Shao Z."/>
        </authorList>
    </citation>
    <scope>NUCLEOTIDE SEQUENCE [LARGE SCALE GENOMIC DNA]</scope>
    <source>
        <strain evidence="17 18">CIC4N-9</strain>
    </source>
</reference>
<evidence type="ECO:0000256" key="8">
    <source>
        <dbReference type="ARBA" id="ARBA00023047"/>
    </source>
</evidence>
<keyword evidence="3" id="KW-0813">Transport</keyword>
<gene>
    <name evidence="17" type="ORF">C4N9_12625</name>
</gene>
<dbReference type="GO" id="GO:0046930">
    <property type="term" value="C:pore complex"/>
    <property type="evidence" value="ECO:0007669"/>
    <property type="project" value="UniProtKB-KW"/>
</dbReference>
<dbReference type="Gene3D" id="3.10.560.10">
    <property type="entry name" value="Outer membrane lipoprotein wza domain like"/>
    <property type="match status" value="2"/>
</dbReference>
<feature type="domain" description="SLBB" evidence="16">
    <location>
        <begin position="225"/>
        <end position="321"/>
    </location>
</feature>
<keyword evidence="9" id="KW-0406">Ion transport</keyword>
<keyword evidence="18" id="KW-1185">Reference proteome</keyword>
<dbReference type="Gene3D" id="3.30.1950.10">
    <property type="entry name" value="wza like domain"/>
    <property type="match status" value="1"/>
</dbReference>
<proteinExistence type="inferred from homology"/>
<dbReference type="PANTHER" id="PTHR33619">
    <property type="entry name" value="POLYSACCHARIDE EXPORT PROTEIN GFCE-RELATED"/>
    <property type="match status" value="1"/>
</dbReference>
<evidence type="ECO:0000313" key="18">
    <source>
        <dbReference type="Proteomes" id="UP000244940"/>
    </source>
</evidence>
<keyword evidence="4" id="KW-1134">Transmembrane beta strand</keyword>
<keyword evidence="10" id="KW-0626">Porin</keyword>
<dbReference type="AlphaFoldDB" id="A0A2U2C8Y7"/>
<evidence type="ECO:0000256" key="11">
    <source>
        <dbReference type="ARBA" id="ARBA00023136"/>
    </source>
</evidence>
<organism evidence="17 18">
    <name type="scientific">Pararhodobacter marinus</name>
    <dbReference type="NCBI Taxonomy" id="2184063"/>
    <lineage>
        <taxon>Bacteria</taxon>
        <taxon>Pseudomonadati</taxon>
        <taxon>Pseudomonadota</taxon>
        <taxon>Alphaproteobacteria</taxon>
        <taxon>Rhodobacterales</taxon>
        <taxon>Paracoccaceae</taxon>
        <taxon>Pararhodobacter</taxon>
    </lineage>
</organism>
<evidence type="ECO:0000259" key="15">
    <source>
        <dbReference type="Pfam" id="PF02563"/>
    </source>
</evidence>
<evidence type="ECO:0000256" key="14">
    <source>
        <dbReference type="ARBA" id="ARBA00023288"/>
    </source>
</evidence>
<feature type="domain" description="Polysaccharide export protein N-terminal" evidence="15">
    <location>
        <begin position="57"/>
        <end position="136"/>
    </location>
</feature>
<comment type="subcellular location">
    <subcellularLocation>
        <location evidence="1">Cell outer membrane</location>
        <topology evidence="1">Multi-pass membrane protein</topology>
    </subcellularLocation>
</comment>
<accession>A0A2U2C8Y7</accession>
<evidence type="ECO:0000256" key="13">
    <source>
        <dbReference type="ARBA" id="ARBA00023237"/>
    </source>
</evidence>
<keyword evidence="8" id="KW-0625">Polysaccharide transport</keyword>
<evidence type="ECO:0000256" key="9">
    <source>
        <dbReference type="ARBA" id="ARBA00023065"/>
    </source>
</evidence>
<evidence type="ECO:0000313" key="17">
    <source>
        <dbReference type="EMBL" id="PWE28358.1"/>
    </source>
</evidence>
<keyword evidence="14" id="KW-0449">Lipoprotein</keyword>
<evidence type="ECO:0000256" key="1">
    <source>
        <dbReference type="ARBA" id="ARBA00004571"/>
    </source>
</evidence>
<keyword evidence="12" id="KW-0564">Palmitate</keyword>
<keyword evidence="6" id="KW-0812">Transmembrane</keyword>
<dbReference type="GO" id="GO:0015159">
    <property type="term" value="F:polysaccharide transmembrane transporter activity"/>
    <property type="evidence" value="ECO:0007669"/>
    <property type="project" value="InterPro"/>
</dbReference>
<evidence type="ECO:0000256" key="10">
    <source>
        <dbReference type="ARBA" id="ARBA00023114"/>
    </source>
</evidence>
<evidence type="ECO:0000256" key="6">
    <source>
        <dbReference type="ARBA" id="ARBA00022692"/>
    </source>
</evidence>
<keyword evidence="5" id="KW-0762">Sugar transport</keyword>
<keyword evidence="11" id="KW-0472">Membrane</keyword>
<evidence type="ECO:0000256" key="5">
    <source>
        <dbReference type="ARBA" id="ARBA00022597"/>
    </source>
</evidence>
<dbReference type="Proteomes" id="UP000244940">
    <property type="component" value="Unassembled WGS sequence"/>
</dbReference>
<keyword evidence="7" id="KW-0732">Signal</keyword>
<dbReference type="InterPro" id="IPR049712">
    <property type="entry name" value="Poly_export"/>
</dbReference>
<dbReference type="EMBL" id="QEYD01000007">
    <property type="protein sequence ID" value="PWE28358.1"/>
    <property type="molecule type" value="Genomic_DNA"/>
</dbReference>
<evidence type="ECO:0000256" key="2">
    <source>
        <dbReference type="ARBA" id="ARBA00009450"/>
    </source>
</evidence>
<comment type="similarity">
    <text evidence="2">Belongs to the BexD/CtrA/VexA family.</text>
</comment>
<dbReference type="Pfam" id="PF02563">
    <property type="entry name" value="Poly_export"/>
    <property type="match status" value="1"/>
</dbReference>
<keyword evidence="13" id="KW-0998">Cell outer membrane</keyword>